<sequence>MMTSYPSAASTVRSLLGTTGSPELVLQRRYRAAPGEVLAACTDLERLSQWFGQVGGGRPRSATPSPPASGESRTPR</sequence>
<comment type="caution">
    <text evidence="2">The sequence shown here is derived from an EMBL/GenBank/DDBJ whole genome shotgun (WGS) entry which is preliminary data.</text>
</comment>
<dbReference type="InterPro" id="IPR023393">
    <property type="entry name" value="START-like_dom_sf"/>
</dbReference>
<evidence type="ECO:0000256" key="1">
    <source>
        <dbReference type="SAM" id="MobiDB-lite"/>
    </source>
</evidence>
<dbReference type="EMBL" id="DWZH01000055">
    <property type="protein sequence ID" value="HJB10379.1"/>
    <property type="molecule type" value="Genomic_DNA"/>
</dbReference>
<reference evidence="2" key="1">
    <citation type="journal article" date="2021" name="PeerJ">
        <title>Extensive microbial diversity within the chicken gut microbiome revealed by metagenomics and culture.</title>
        <authorList>
            <person name="Gilroy R."/>
            <person name="Ravi A."/>
            <person name="Getino M."/>
            <person name="Pursley I."/>
            <person name="Horton D.L."/>
            <person name="Alikhan N.F."/>
            <person name="Baker D."/>
            <person name="Gharbi K."/>
            <person name="Hall N."/>
            <person name="Watson M."/>
            <person name="Adriaenssens E.M."/>
            <person name="Foster-Nyarko E."/>
            <person name="Jarju S."/>
            <person name="Secka A."/>
            <person name="Antonio M."/>
            <person name="Oren A."/>
            <person name="Chaudhuri R.R."/>
            <person name="La Ragione R."/>
            <person name="Hildebrand F."/>
            <person name="Pallen M.J."/>
        </authorList>
    </citation>
    <scope>NUCLEOTIDE SEQUENCE</scope>
    <source>
        <strain evidence="2">ChiHjej13B12-24818</strain>
    </source>
</reference>
<accession>A0A9D2LD46</accession>
<evidence type="ECO:0000313" key="3">
    <source>
        <dbReference type="Proteomes" id="UP000823823"/>
    </source>
</evidence>
<reference evidence="2" key="2">
    <citation type="submission" date="2021-04" db="EMBL/GenBank/DDBJ databases">
        <authorList>
            <person name="Gilroy R."/>
        </authorList>
    </citation>
    <scope>NUCLEOTIDE SEQUENCE</scope>
    <source>
        <strain evidence="2">ChiHjej13B12-24818</strain>
    </source>
</reference>
<protein>
    <submittedName>
        <fullName evidence="2">Uncharacterized protein</fullName>
    </submittedName>
</protein>
<dbReference type="Proteomes" id="UP000823823">
    <property type="component" value="Unassembled WGS sequence"/>
</dbReference>
<dbReference type="Gene3D" id="3.30.530.20">
    <property type="match status" value="1"/>
</dbReference>
<organism evidence="2 3">
    <name type="scientific">Candidatus Brachybacterium merdavium</name>
    <dbReference type="NCBI Taxonomy" id="2838513"/>
    <lineage>
        <taxon>Bacteria</taxon>
        <taxon>Bacillati</taxon>
        <taxon>Actinomycetota</taxon>
        <taxon>Actinomycetes</taxon>
        <taxon>Micrococcales</taxon>
        <taxon>Dermabacteraceae</taxon>
        <taxon>Brachybacterium</taxon>
    </lineage>
</organism>
<gene>
    <name evidence="2" type="ORF">H9786_07585</name>
</gene>
<proteinExistence type="predicted"/>
<feature type="region of interest" description="Disordered" evidence="1">
    <location>
        <begin position="1"/>
        <end position="20"/>
    </location>
</feature>
<feature type="region of interest" description="Disordered" evidence="1">
    <location>
        <begin position="52"/>
        <end position="76"/>
    </location>
</feature>
<evidence type="ECO:0000313" key="2">
    <source>
        <dbReference type="EMBL" id="HJB10379.1"/>
    </source>
</evidence>
<dbReference type="AlphaFoldDB" id="A0A9D2LD46"/>
<name>A0A9D2LD46_9MICO</name>
<dbReference type="SUPFAM" id="SSF55961">
    <property type="entry name" value="Bet v1-like"/>
    <property type="match status" value="1"/>
</dbReference>